<evidence type="ECO:0000313" key="2">
    <source>
        <dbReference type="Proteomes" id="UP000054988"/>
    </source>
</evidence>
<dbReference type="EMBL" id="LATX01001233">
    <property type="protein sequence ID" value="KTB43178.1"/>
    <property type="molecule type" value="Genomic_DNA"/>
</dbReference>
<dbReference type="AlphaFoldDB" id="A0A0W0G3N2"/>
<name>A0A0W0G3N2_MONRR</name>
<organism evidence="1 2">
    <name type="scientific">Moniliophthora roreri</name>
    <name type="common">Frosty pod rot fungus</name>
    <name type="synonym">Monilia roreri</name>
    <dbReference type="NCBI Taxonomy" id="221103"/>
    <lineage>
        <taxon>Eukaryota</taxon>
        <taxon>Fungi</taxon>
        <taxon>Dikarya</taxon>
        <taxon>Basidiomycota</taxon>
        <taxon>Agaricomycotina</taxon>
        <taxon>Agaricomycetes</taxon>
        <taxon>Agaricomycetidae</taxon>
        <taxon>Agaricales</taxon>
        <taxon>Marasmiineae</taxon>
        <taxon>Marasmiaceae</taxon>
        <taxon>Moniliophthora</taxon>
    </lineage>
</organism>
<dbReference type="Proteomes" id="UP000054988">
    <property type="component" value="Unassembled WGS sequence"/>
</dbReference>
<protein>
    <submittedName>
        <fullName evidence="1">Uncharacterized protein</fullName>
    </submittedName>
</protein>
<proteinExistence type="predicted"/>
<evidence type="ECO:0000313" key="1">
    <source>
        <dbReference type="EMBL" id="KTB43178.1"/>
    </source>
</evidence>
<comment type="caution">
    <text evidence="1">The sequence shown here is derived from an EMBL/GenBank/DDBJ whole genome shotgun (WGS) entry which is preliminary data.</text>
</comment>
<sequence>MEDSSEASSVDLFVTDVVLTGRIRIANQQVWNPAKRSRMFTSSSCSCVAGGYHSRIPYPGPTRTFRFFSLDVSLKIMIV</sequence>
<reference evidence="1 2" key="1">
    <citation type="submission" date="2015-12" db="EMBL/GenBank/DDBJ databases">
        <title>Draft genome sequence of Moniliophthora roreri, the causal agent of frosty pod rot of cacao.</title>
        <authorList>
            <person name="Aime M.C."/>
            <person name="Diaz-Valderrama J.R."/>
            <person name="Kijpornyongpan T."/>
            <person name="Phillips-Mora W."/>
        </authorList>
    </citation>
    <scope>NUCLEOTIDE SEQUENCE [LARGE SCALE GENOMIC DNA]</scope>
    <source>
        <strain evidence="1 2">MCA 2952</strain>
    </source>
</reference>
<gene>
    <name evidence="1" type="ORF">WG66_4240</name>
</gene>
<accession>A0A0W0G3N2</accession>